<sequence>RCLNLQLEYSPLSALRVCRLQYTRISNQYQRDRRNSRNIFDIRADPSNLYLLYHSNPLITKRPLLVQGAFAWESERTERTSALASVPVAWGTVWWPGYGKKF</sequence>
<name>A0A433QAA4_9FUNG</name>
<evidence type="ECO:0000313" key="2">
    <source>
        <dbReference type="Proteomes" id="UP000274822"/>
    </source>
</evidence>
<comment type="caution">
    <text evidence="1">The sequence shown here is derived from an EMBL/GenBank/DDBJ whole genome shotgun (WGS) entry which is preliminary data.</text>
</comment>
<dbReference type="EMBL" id="RBNJ01009811">
    <property type="protein sequence ID" value="RUS26730.1"/>
    <property type="molecule type" value="Genomic_DNA"/>
</dbReference>
<keyword evidence="2" id="KW-1185">Reference proteome</keyword>
<organism evidence="1 2">
    <name type="scientific">Jimgerdemannia flammicorona</name>
    <dbReference type="NCBI Taxonomy" id="994334"/>
    <lineage>
        <taxon>Eukaryota</taxon>
        <taxon>Fungi</taxon>
        <taxon>Fungi incertae sedis</taxon>
        <taxon>Mucoromycota</taxon>
        <taxon>Mucoromycotina</taxon>
        <taxon>Endogonomycetes</taxon>
        <taxon>Endogonales</taxon>
        <taxon>Endogonaceae</taxon>
        <taxon>Jimgerdemannia</taxon>
    </lineage>
</organism>
<gene>
    <name evidence="1" type="ORF">BC938DRAFT_484199</name>
</gene>
<accession>A0A433QAA4</accession>
<dbReference type="Proteomes" id="UP000274822">
    <property type="component" value="Unassembled WGS sequence"/>
</dbReference>
<evidence type="ECO:0000313" key="1">
    <source>
        <dbReference type="EMBL" id="RUS26730.1"/>
    </source>
</evidence>
<protein>
    <submittedName>
        <fullName evidence="1">Uncharacterized protein</fullName>
    </submittedName>
</protein>
<proteinExistence type="predicted"/>
<feature type="non-terminal residue" evidence="1">
    <location>
        <position position="1"/>
    </location>
</feature>
<reference evidence="1 2" key="1">
    <citation type="journal article" date="2018" name="New Phytol.">
        <title>Phylogenomics of Endogonaceae and evolution of mycorrhizas within Mucoromycota.</title>
        <authorList>
            <person name="Chang Y."/>
            <person name="Desiro A."/>
            <person name="Na H."/>
            <person name="Sandor L."/>
            <person name="Lipzen A."/>
            <person name="Clum A."/>
            <person name="Barry K."/>
            <person name="Grigoriev I.V."/>
            <person name="Martin F.M."/>
            <person name="Stajich J.E."/>
            <person name="Smith M.E."/>
            <person name="Bonito G."/>
            <person name="Spatafora J.W."/>
        </authorList>
    </citation>
    <scope>NUCLEOTIDE SEQUENCE [LARGE SCALE GENOMIC DNA]</scope>
    <source>
        <strain evidence="1 2">AD002</strain>
    </source>
</reference>
<dbReference type="AlphaFoldDB" id="A0A433QAA4"/>